<evidence type="ECO:0000256" key="1">
    <source>
        <dbReference type="SAM" id="MobiDB-lite"/>
    </source>
</evidence>
<keyword evidence="4" id="KW-1185">Reference proteome</keyword>
<protein>
    <recommendedName>
        <fullName evidence="2">PAS domain-containing protein</fullName>
    </recommendedName>
</protein>
<dbReference type="InterPro" id="IPR000014">
    <property type="entry name" value="PAS"/>
</dbReference>
<reference evidence="3" key="1">
    <citation type="journal article" date="2020" name="Stud. Mycol.">
        <title>101 Dothideomycetes genomes: a test case for predicting lifestyles and emergence of pathogens.</title>
        <authorList>
            <person name="Haridas S."/>
            <person name="Albert R."/>
            <person name="Binder M."/>
            <person name="Bloem J."/>
            <person name="Labutti K."/>
            <person name="Salamov A."/>
            <person name="Andreopoulos B."/>
            <person name="Baker S."/>
            <person name="Barry K."/>
            <person name="Bills G."/>
            <person name="Bluhm B."/>
            <person name="Cannon C."/>
            <person name="Castanera R."/>
            <person name="Culley D."/>
            <person name="Daum C."/>
            <person name="Ezra D."/>
            <person name="Gonzalez J."/>
            <person name="Henrissat B."/>
            <person name="Kuo A."/>
            <person name="Liang C."/>
            <person name="Lipzen A."/>
            <person name="Lutzoni F."/>
            <person name="Magnuson J."/>
            <person name="Mondo S."/>
            <person name="Nolan M."/>
            <person name="Ohm R."/>
            <person name="Pangilinan J."/>
            <person name="Park H.-J."/>
            <person name="Ramirez L."/>
            <person name="Alfaro M."/>
            <person name="Sun H."/>
            <person name="Tritt A."/>
            <person name="Yoshinaga Y."/>
            <person name="Zwiers L.-H."/>
            <person name="Turgeon B."/>
            <person name="Goodwin S."/>
            <person name="Spatafora J."/>
            <person name="Crous P."/>
            <person name="Grigoriev I."/>
        </authorList>
    </citation>
    <scope>NUCLEOTIDE SEQUENCE</scope>
    <source>
        <strain evidence="3">CBS 130266</strain>
    </source>
</reference>
<evidence type="ECO:0000313" key="3">
    <source>
        <dbReference type="EMBL" id="KAF2433482.1"/>
    </source>
</evidence>
<accession>A0A9P4NXI1</accession>
<dbReference type="AlphaFoldDB" id="A0A9P4NXI1"/>
<dbReference type="CDD" id="cd00130">
    <property type="entry name" value="PAS"/>
    <property type="match status" value="2"/>
</dbReference>
<comment type="caution">
    <text evidence="3">The sequence shown here is derived from an EMBL/GenBank/DDBJ whole genome shotgun (WGS) entry which is preliminary data.</text>
</comment>
<dbReference type="SMART" id="SM00091">
    <property type="entry name" value="PAS"/>
    <property type="match status" value="2"/>
</dbReference>
<organism evidence="3 4">
    <name type="scientific">Tothia fuscella</name>
    <dbReference type="NCBI Taxonomy" id="1048955"/>
    <lineage>
        <taxon>Eukaryota</taxon>
        <taxon>Fungi</taxon>
        <taxon>Dikarya</taxon>
        <taxon>Ascomycota</taxon>
        <taxon>Pezizomycotina</taxon>
        <taxon>Dothideomycetes</taxon>
        <taxon>Pleosporomycetidae</taxon>
        <taxon>Venturiales</taxon>
        <taxon>Cylindrosympodiaceae</taxon>
        <taxon>Tothia</taxon>
    </lineage>
</organism>
<dbReference type="Proteomes" id="UP000800235">
    <property type="component" value="Unassembled WGS sequence"/>
</dbReference>
<proteinExistence type="predicted"/>
<gene>
    <name evidence="3" type="ORF">EJ08DRAFT_668795</name>
</gene>
<dbReference type="SUPFAM" id="SSF55785">
    <property type="entry name" value="PYP-like sensor domain (PAS domain)"/>
    <property type="match status" value="2"/>
</dbReference>
<evidence type="ECO:0000259" key="2">
    <source>
        <dbReference type="PROSITE" id="PS50112"/>
    </source>
</evidence>
<feature type="domain" description="PAS" evidence="2">
    <location>
        <begin position="1"/>
        <end position="63"/>
    </location>
</feature>
<dbReference type="EMBL" id="MU007020">
    <property type="protein sequence ID" value="KAF2433482.1"/>
    <property type="molecule type" value="Genomic_DNA"/>
</dbReference>
<evidence type="ECO:0000313" key="4">
    <source>
        <dbReference type="Proteomes" id="UP000800235"/>
    </source>
</evidence>
<name>A0A9P4NXI1_9PEZI</name>
<dbReference type="OrthoDB" id="411251at2759"/>
<sequence>METTFITIHDLGPDATILYASDSIVDILGHTPDEVVNRSSWVFFHPEELPLAQKLHDKGVRLDKAAVLAYCQLKNRLGDWVGCECCFTVVYDVMVVCTSIYRRDEASQKRADQAPIVRRLFSSSPKDPRYHMLQQLSAKFRRNVNEQTHEPRAALFLNRFTRTLTIMYVTNGIEEVIGISGEELKGRSFYFCIDETCLEDAVKCVETAKSNDSIAYLRFRFRDPRQGDSNQQTSDEETDATDASMTDVTASDDEGGVTSESSNSRGAERPNPLGDASRNSSGASVPRSQSNLSDEPAGRTSSNSSAYTSPETSGNAGHGFVELEAVISCTSDGLVVILRKARPLMPGAGQDSQTDTHHGFIGVAPWAQNPVYYPQQVMAPAGPDKEAFMNSVREVAVFAWALVGINGSLEQYSRNQPKGEAQPASGFPIWDGTFDSDSGHATASPGSYMGDSAATAAH</sequence>
<feature type="region of interest" description="Disordered" evidence="1">
    <location>
        <begin position="223"/>
        <end position="314"/>
    </location>
</feature>
<feature type="compositionally biased region" description="Polar residues" evidence="1">
    <location>
        <begin position="277"/>
        <end position="314"/>
    </location>
</feature>
<dbReference type="InterPro" id="IPR035965">
    <property type="entry name" value="PAS-like_dom_sf"/>
</dbReference>
<dbReference type="PROSITE" id="PS50112">
    <property type="entry name" value="PAS"/>
    <property type="match status" value="1"/>
</dbReference>
<feature type="compositionally biased region" description="Polar residues" evidence="1">
    <location>
        <begin position="435"/>
        <end position="445"/>
    </location>
</feature>
<dbReference type="Gene3D" id="3.30.450.20">
    <property type="entry name" value="PAS domain"/>
    <property type="match status" value="1"/>
</dbReference>
<feature type="region of interest" description="Disordered" evidence="1">
    <location>
        <begin position="414"/>
        <end position="458"/>
    </location>
</feature>